<gene>
    <name evidence="1" type="ORF">LN736_17805</name>
</gene>
<dbReference type="EMBL" id="JAJJPB010000043">
    <property type="protein sequence ID" value="MCC9296695.1"/>
    <property type="molecule type" value="Genomic_DNA"/>
</dbReference>
<comment type="caution">
    <text evidence="1">The sequence shown here is derived from an EMBL/GenBank/DDBJ whole genome shotgun (WGS) entry which is preliminary data.</text>
</comment>
<accession>A0ABS8NA91</accession>
<sequence length="48" mass="5570">MRRNIDVELIMAIFTALIVVEIHKDEIGIQYFPRLIKIPNPIHNEGTP</sequence>
<proteinExistence type="predicted"/>
<keyword evidence="2" id="KW-1185">Reference proteome</keyword>
<evidence type="ECO:0000313" key="1">
    <source>
        <dbReference type="EMBL" id="MCC9296695.1"/>
    </source>
</evidence>
<protein>
    <submittedName>
        <fullName evidence="1">Uncharacterized protein</fullName>
    </submittedName>
</protein>
<evidence type="ECO:0000313" key="2">
    <source>
        <dbReference type="Proteomes" id="UP001165422"/>
    </source>
</evidence>
<name>A0ABS8NA91_9CLOT</name>
<reference evidence="1" key="1">
    <citation type="submission" date="2021-11" db="EMBL/GenBank/DDBJ databases">
        <authorList>
            <person name="Qingchun L."/>
            <person name="Dong Z."/>
            <person name="Zongwei Q."/>
            <person name="Jia Z."/>
            <person name="Duotao L."/>
        </authorList>
    </citation>
    <scope>NUCLEOTIDE SEQUENCE</scope>
    <source>
        <strain evidence="1">WLY-B-L2</strain>
    </source>
</reference>
<dbReference type="Proteomes" id="UP001165422">
    <property type="component" value="Unassembled WGS sequence"/>
</dbReference>
<organism evidence="1 2">
    <name type="scientific">Clostridium aromativorans</name>
    <dbReference type="NCBI Taxonomy" id="2836848"/>
    <lineage>
        <taxon>Bacteria</taxon>
        <taxon>Bacillati</taxon>
        <taxon>Bacillota</taxon>
        <taxon>Clostridia</taxon>
        <taxon>Eubacteriales</taxon>
        <taxon>Clostridiaceae</taxon>
        <taxon>Clostridium</taxon>
    </lineage>
</organism>
<dbReference type="RefSeq" id="WP_179978386.1">
    <property type="nucleotide sequence ID" value="NZ_JAJJPB010000043.1"/>
</dbReference>